<gene>
    <name evidence="7" type="ORF">MUB46_14700</name>
</gene>
<evidence type="ECO:0000313" key="8">
    <source>
        <dbReference type="Proteomes" id="UP001320898"/>
    </source>
</evidence>
<organism evidence="7 8">
    <name type="scientific">Microbaculum marinisediminis</name>
    <dbReference type="NCBI Taxonomy" id="2931392"/>
    <lineage>
        <taxon>Bacteria</taxon>
        <taxon>Pseudomonadati</taxon>
        <taxon>Pseudomonadota</taxon>
        <taxon>Alphaproteobacteria</taxon>
        <taxon>Hyphomicrobiales</taxon>
        <taxon>Tepidamorphaceae</taxon>
        <taxon>Microbaculum</taxon>
    </lineage>
</organism>
<keyword evidence="5" id="KW-0249">Electron transport</keyword>
<sequence length="101" mass="11836">MSARIFKPAKTAMQSGRARTQAWVLQFEQEVPRSLEPLMGYTSSADMKQQLRLTFPTKEAAIEYAERNRIPYTVSEPHEPKRRSVAYSDNFRYNRIGQWTH</sequence>
<keyword evidence="8" id="KW-1185">Reference proteome</keyword>
<dbReference type="PANTHER" id="PTHR12219:SF8">
    <property type="entry name" value="NADH DEHYDROGENASE [UBIQUINONE] IRON-SULFUR PROTEIN 4, MITOCHONDRIAL"/>
    <property type="match status" value="1"/>
</dbReference>
<dbReference type="PANTHER" id="PTHR12219">
    <property type="entry name" value="NADH-UBIQUINONE OXIDOREDUCTASE"/>
    <property type="match status" value="1"/>
</dbReference>
<name>A0AAW5R360_9HYPH</name>
<reference evidence="7 8" key="1">
    <citation type="submission" date="2022-04" db="EMBL/GenBank/DDBJ databases">
        <authorList>
            <person name="Ye Y.-Q."/>
            <person name="Du Z.-J."/>
        </authorList>
    </citation>
    <scope>NUCLEOTIDE SEQUENCE [LARGE SCALE GENOMIC DNA]</scope>
    <source>
        <strain evidence="7 8">A6E488</strain>
    </source>
</reference>
<keyword evidence="6" id="KW-0472">Membrane</keyword>
<evidence type="ECO:0000256" key="2">
    <source>
        <dbReference type="ARBA" id="ARBA00022448"/>
    </source>
</evidence>
<dbReference type="InterPro" id="IPR006885">
    <property type="entry name" value="NADH_UbQ_FeS_4_mit-like"/>
</dbReference>
<dbReference type="AlphaFoldDB" id="A0AAW5R360"/>
<comment type="caution">
    <text evidence="7">The sequence shown here is derived from an EMBL/GenBank/DDBJ whole genome shotgun (WGS) entry which is preliminary data.</text>
</comment>
<dbReference type="GO" id="GO:0022900">
    <property type="term" value="P:electron transport chain"/>
    <property type="evidence" value="ECO:0007669"/>
    <property type="project" value="InterPro"/>
</dbReference>
<keyword evidence="3" id="KW-0679">Respiratory chain</keyword>
<dbReference type="RefSeq" id="WP_261616693.1">
    <property type="nucleotide sequence ID" value="NZ_JALIDZ010000006.1"/>
</dbReference>
<keyword evidence="2" id="KW-0813">Transport</keyword>
<accession>A0AAW5R360</accession>
<dbReference type="Gene3D" id="3.30.160.190">
    <property type="entry name" value="atu1810 like domain"/>
    <property type="match status" value="1"/>
</dbReference>
<dbReference type="EMBL" id="JALIDZ010000006">
    <property type="protein sequence ID" value="MCT8973111.1"/>
    <property type="molecule type" value="Genomic_DNA"/>
</dbReference>
<protein>
    <submittedName>
        <fullName evidence="7">ETC complex I subunit</fullName>
    </submittedName>
</protein>
<dbReference type="GO" id="GO:0016020">
    <property type="term" value="C:membrane"/>
    <property type="evidence" value="ECO:0007669"/>
    <property type="project" value="UniProtKB-SubCell"/>
</dbReference>
<dbReference type="Proteomes" id="UP001320898">
    <property type="component" value="Unassembled WGS sequence"/>
</dbReference>
<evidence type="ECO:0000256" key="5">
    <source>
        <dbReference type="ARBA" id="ARBA00022982"/>
    </source>
</evidence>
<dbReference type="InterPro" id="IPR038532">
    <property type="entry name" value="NDUFS4-like_sf"/>
</dbReference>
<keyword evidence="4" id="KW-0809">Transit peptide</keyword>
<evidence type="ECO:0000256" key="3">
    <source>
        <dbReference type="ARBA" id="ARBA00022660"/>
    </source>
</evidence>
<evidence type="ECO:0000313" key="7">
    <source>
        <dbReference type="EMBL" id="MCT8973111.1"/>
    </source>
</evidence>
<evidence type="ECO:0000256" key="1">
    <source>
        <dbReference type="ARBA" id="ARBA00004370"/>
    </source>
</evidence>
<comment type="subcellular location">
    <subcellularLocation>
        <location evidence="1">Membrane</location>
    </subcellularLocation>
</comment>
<evidence type="ECO:0000256" key="6">
    <source>
        <dbReference type="ARBA" id="ARBA00023136"/>
    </source>
</evidence>
<evidence type="ECO:0000256" key="4">
    <source>
        <dbReference type="ARBA" id="ARBA00022946"/>
    </source>
</evidence>
<dbReference type="Pfam" id="PF04800">
    <property type="entry name" value="NDUS4"/>
    <property type="match status" value="1"/>
</dbReference>
<proteinExistence type="predicted"/>